<feature type="compositionally biased region" description="Polar residues" evidence="1">
    <location>
        <begin position="114"/>
        <end position="133"/>
    </location>
</feature>
<organism evidence="2 3">
    <name type="scientific">Fasciola gigantica</name>
    <name type="common">Giant liver fluke</name>
    <dbReference type="NCBI Taxonomy" id="46835"/>
    <lineage>
        <taxon>Eukaryota</taxon>
        <taxon>Metazoa</taxon>
        <taxon>Spiralia</taxon>
        <taxon>Lophotrochozoa</taxon>
        <taxon>Platyhelminthes</taxon>
        <taxon>Trematoda</taxon>
        <taxon>Digenea</taxon>
        <taxon>Plagiorchiida</taxon>
        <taxon>Echinostomata</taxon>
        <taxon>Echinostomatoidea</taxon>
        <taxon>Fasciolidae</taxon>
        <taxon>Fasciola</taxon>
    </lineage>
</organism>
<dbReference type="Proteomes" id="UP000316759">
    <property type="component" value="Unassembled WGS sequence"/>
</dbReference>
<comment type="caution">
    <text evidence="2">The sequence shown here is derived from an EMBL/GenBank/DDBJ whole genome shotgun (WGS) entry which is preliminary data.</text>
</comment>
<feature type="compositionally biased region" description="Polar residues" evidence="1">
    <location>
        <begin position="1"/>
        <end position="20"/>
    </location>
</feature>
<sequence>MTKTVDSLDSDSGTPKSQYNLDGESHSKNGVLILTWTPQTMTIWKLAPTGSSILFKCNRKCKYPYSARALPSCQTVYSLPAPVEYDPDADPLTLFKADQLESLHLPTRRKNKQPSIISLCDQSNTSPPSTRSQGGRVLCEKPTECNQSVRPVQYQSTQYR</sequence>
<evidence type="ECO:0000313" key="2">
    <source>
        <dbReference type="EMBL" id="TPP55748.1"/>
    </source>
</evidence>
<keyword evidence="3" id="KW-1185">Reference proteome</keyword>
<evidence type="ECO:0000313" key="3">
    <source>
        <dbReference type="Proteomes" id="UP000316759"/>
    </source>
</evidence>
<accession>A0A504YA85</accession>
<gene>
    <name evidence="2" type="ORF">FGIG_02078</name>
</gene>
<proteinExistence type="predicted"/>
<dbReference type="EMBL" id="SUNJ01015404">
    <property type="protein sequence ID" value="TPP55748.1"/>
    <property type="molecule type" value="Genomic_DNA"/>
</dbReference>
<evidence type="ECO:0000256" key="1">
    <source>
        <dbReference type="SAM" id="MobiDB-lite"/>
    </source>
</evidence>
<protein>
    <submittedName>
        <fullName evidence="2">Uncharacterized protein</fullName>
    </submittedName>
</protein>
<feature type="region of interest" description="Disordered" evidence="1">
    <location>
        <begin position="1"/>
        <end position="22"/>
    </location>
</feature>
<reference evidence="2 3" key="1">
    <citation type="submission" date="2019-04" db="EMBL/GenBank/DDBJ databases">
        <title>Annotation for the trematode Fasciola gigantica.</title>
        <authorList>
            <person name="Choi Y.-J."/>
        </authorList>
    </citation>
    <scope>NUCLEOTIDE SEQUENCE [LARGE SCALE GENOMIC DNA]</scope>
    <source>
        <strain evidence="2">Uganda_cow_1</strain>
    </source>
</reference>
<dbReference type="AlphaFoldDB" id="A0A504YA85"/>
<feature type="region of interest" description="Disordered" evidence="1">
    <location>
        <begin position="114"/>
        <end position="137"/>
    </location>
</feature>
<name>A0A504YA85_FASGI</name>